<evidence type="ECO:0000256" key="7">
    <source>
        <dbReference type="RuleBase" id="RU363032"/>
    </source>
</evidence>
<evidence type="ECO:0000256" key="2">
    <source>
        <dbReference type="ARBA" id="ARBA00022448"/>
    </source>
</evidence>
<dbReference type="SUPFAM" id="SSF161098">
    <property type="entry name" value="MetI-like"/>
    <property type="match status" value="1"/>
</dbReference>
<evidence type="ECO:0000256" key="3">
    <source>
        <dbReference type="ARBA" id="ARBA00022475"/>
    </source>
</evidence>
<feature type="domain" description="ABC transmembrane type-1" evidence="8">
    <location>
        <begin position="95"/>
        <end position="286"/>
    </location>
</feature>
<dbReference type="PANTHER" id="PTHR32243">
    <property type="entry name" value="MALTOSE TRANSPORT SYSTEM PERMEASE-RELATED"/>
    <property type="match status" value="1"/>
</dbReference>
<feature type="transmembrane region" description="Helical" evidence="7">
    <location>
        <begin position="32"/>
        <end position="51"/>
    </location>
</feature>
<keyword evidence="9" id="KW-0762">Sugar transport</keyword>
<feature type="transmembrane region" description="Helical" evidence="7">
    <location>
        <begin position="167"/>
        <end position="186"/>
    </location>
</feature>
<dbReference type="Proteomes" id="UP000198531">
    <property type="component" value="Unassembled WGS sequence"/>
</dbReference>
<keyword evidence="5 7" id="KW-1133">Transmembrane helix</keyword>
<evidence type="ECO:0000313" key="10">
    <source>
        <dbReference type="Proteomes" id="UP000198531"/>
    </source>
</evidence>
<dbReference type="GO" id="GO:0055085">
    <property type="term" value="P:transmembrane transport"/>
    <property type="evidence" value="ECO:0007669"/>
    <property type="project" value="InterPro"/>
</dbReference>
<keyword evidence="4 7" id="KW-0812">Transmembrane</keyword>
<sequence length="301" mass="33405">MISFVGAVARESMTGLRLLRRQVSRDTRLRRAGFYASLGLTLLVALFPFYVMLATSLTPDDAIYVNDPGLVPQALTLSQYTVLFSSETFAFTSYFFNSAIVATVTATFSLFVGVIGAYSFTRLDYPGNTVVRRGVVVVYMLSAITVVVPLFQLIARLGLVDTRLSLFITYTVSTLPLTLYMLWNYFESLPVAIEEAAMLDGYSRVETIFRVVVPLSLPVLVATFLFAFKIAWNEYIFASVFLKSQAKLTLPIGIEQMNANFSNVWGQIMAASFLTTLPIIVMFLYLEKYMVEGLTAGAVEG</sequence>
<dbReference type="RefSeq" id="WP_245778541.1">
    <property type="nucleotide sequence ID" value="NZ_FOYT01000004.1"/>
</dbReference>
<dbReference type="PANTHER" id="PTHR32243:SF18">
    <property type="entry name" value="INNER MEMBRANE ABC TRANSPORTER PERMEASE PROTEIN YCJP"/>
    <property type="match status" value="1"/>
</dbReference>
<evidence type="ECO:0000256" key="1">
    <source>
        <dbReference type="ARBA" id="ARBA00004651"/>
    </source>
</evidence>
<name>A0A1I6IRU0_9EURY</name>
<evidence type="ECO:0000256" key="6">
    <source>
        <dbReference type="ARBA" id="ARBA00023136"/>
    </source>
</evidence>
<comment type="subcellular location">
    <subcellularLocation>
        <location evidence="1 7">Cell membrane</location>
        <topology evidence="1 7">Multi-pass membrane protein</topology>
    </subcellularLocation>
</comment>
<proteinExistence type="inferred from homology"/>
<comment type="similarity">
    <text evidence="7">Belongs to the binding-protein-dependent transport system permease family.</text>
</comment>
<reference evidence="10" key="1">
    <citation type="submission" date="2016-10" db="EMBL/GenBank/DDBJ databases">
        <authorList>
            <person name="Varghese N."/>
            <person name="Submissions S."/>
        </authorList>
    </citation>
    <scope>NUCLEOTIDE SEQUENCE [LARGE SCALE GENOMIC DNA]</scope>
    <source>
        <strain evidence="10">CGMCC 1.7736</strain>
    </source>
</reference>
<dbReference type="CDD" id="cd06261">
    <property type="entry name" value="TM_PBP2"/>
    <property type="match status" value="1"/>
</dbReference>
<dbReference type="EMBL" id="FOYT01000004">
    <property type="protein sequence ID" value="SFR69453.1"/>
    <property type="molecule type" value="Genomic_DNA"/>
</dbReference>
<dbReference type="Gene3D" id="1.10.3720.10">
    <property type="entry name" value="MetI-like"/>
    <property type="match status" value="1"/>
</dbReference>
<feature type="transmembrane region" description="Helical" evidence="7">
    <location>
        <begin position="264"/>
        <end position="286"/>
    </location>
</feature>
<evidence type="ECO:0000313" key="9">
    <source>
        <dbReference type="EMBL" id="SFR69453.1"/>
    </source>
</evidence>
<evidence type="ECO:0000256" key="4">
    <source>
        <dbReference type="ARBA" id="ARBA00022692"/>
    </source>
</evidence>
<organism evidence="9 10">
    <name type="scientific">Halogeometricum rufum</name>
    <dbReference type="NCBI Taxonomy" id="553469"/>
    <lineage>
        <taxon>Archaea</taxon>
        <taxon>Methanobacteriati</taxon>
        <taxon>Methanobacteriota</taxon>
        <taxon>Stenosarchaea group</taxon>
        <taxon>Halobacteria</taxon>
        <taxon>Halobacteriales</taxon>
        <taxon>Haloferacaceae</taxon>
        <taxon>Halogeometricum</taxon>
    </lineage>
</organism>
<dbReference type="AlphaFoldDB" id="A0A1I6IRU0"/>
<dbReference type="PROSITE" id="PS50928">
    <property type="entry name" value="ABC_TM1"/>
    <property type="match status" value="1"/>
</dbReference>
<keyword evidence="10" id="KW-1185">Reference proteome</keyword>
<feature type="transmembrane region" description="Helical" evidence="7">
    <location>
        <begin position="130"/>
        <end position="155"/>
    </location>
</feature>
<dbReference type="STRING" id="553469.SAMN04487947_3620"/>
<accession>A0A1I6IRU0</accession>
<keyword evidence="6 7" id="KW-0472">Membrane</keyword>
<dbReference type="InterPro" id="IPR050901">
    <property type="entry name" value="BP-dep_ABC_trans_perm"/>
</dbReference>
<protein>
    <submittedName>
        <fullName evidence="9">Multiple sugar transport system permease protein</fullName>
    </submittedName>
</protein>
<keyword evidence="2 7" id="KW-0813">Transport</keyword>
<dbReference type="InterPro" id="IPR000515">
    <property type="entry name" value="MetI-like"/>
</dbReference>
<dbReference type="GO" id="GO:0005886">
    <property type="term" value="C:plasma membrane"/>
    <property type="evidence" value="ECO:0007669"/>
    <property type="project" value="UniProtKB-SubCell"/>
</dbReference>
<feature type="transmembrane region" description="Helical" evidence="7">
    <location>
        <begin position="207"/>
        <end position="232"/>
    </location>
</feature>
<evidence type="ECO:0000256" key="5">
    <source>
        <dbReference type="ARBA" id="ARBA00022989"/>
    </source>
</evidence>
<feature type="transmembrane region" description="Helical" evidence="7">
    <location>
        <begin position="94"/>
        <end position="118"/>
    </location>
</feature>
<dbReference type="InterPro" id="IPR035906">
    <property type="entry name" value="MetI-like_sf"/>
</dbReference>
<keyword evidence="3" id="KW-1003">Cell membrane</keyword>
<gene>
    <name evidence="9" type="ORF">SAMN04487947_3620</name>
</gene>
<evidence type="ECO:0000259" key="8">
    <source>
        <dbReference type="PROSITE" id="PS50928"/>
    </source>
</evidence>
<dbReference type="Pfam" id="PF00528">
    <property type="entry name" value="BPD_transp_1"/>
    <property type="match status" value="1"/>
</dbReference>